<reference evidence="2" key="1">
    <citation type="submission" date="2020-05" db="EMBL/GenBank/DDBJ databases">
        <authorList>
            <person name="Chiriac C."/>
            <person name="Salcher M."/>
            <person name="Ghai R."/>
            <person name="Kavagutti S V."/>
        </authorList>
    </citation>
    <scope>NUCLEOTIDE SEQUENCE</scope>
</reference>
<feature type="compositionally biased region" description="Basic and acidic residues" evidence="1">
    <location>
        <begin position="77"/>
        <end position="90"/>
    </location>
</feature>
<protein>
    <submittedName>
        <fullName evidence="2">Unannotated protein</fullName>
    </submittedName>
</protein>
<evidence type="ECO:0000256" key="1">
    <source>
        <dbReference type="SAM" id="MobiDB-lite"/>
    </source>
</evidence>
<proteinExistence type="predicted"/>
<accession>A0A6J7FZY1</accession>
<gene>
    <name evidence="2" type="ORF">UFOPK3609_00085</name>
</gene>
<dbReference type="EMBL" id="CAFBMQ010000002">
    <property type="protein sequence ID" value="CAB4897233.1"/>
    <property type="molecule type" value="Genomic_DNA"/>
</dbReference>
<organism evidence="2">
    <name type="scientific">freshwater metagenome</name>
    <dbReference type="NCBI Taxonomy" id="449393"/>
    <lineage>
        <taxon>unclassified sequences</taxon>
        <taxon>metagenomes</taxon>
        <taxon>ecological metagenomes</taxon>
    </lineage>
</organism>
<name>A0A6J7FZY1_9ZZZZ</name>
<evidence type="ECO:0000313" key="2">
    <source>
        <dbReference type="EMBL" id="CAB4897233.1"/>
    </source>
</evidence>
<dbReference type="AlphaFoldDB" id="A0A6J7FZY1"/>
<sequence length="129" mass="14436">MSTTLSRTELRDQLRLQFDLSPAALQRAAEATPPRETTRPEPAPHSYVLLRLPIIADWKPNTPGFLAGYVNVDDEQDPHPDPDRFLSASTDDRRDGLAVIRYPTVDGHAHTAYLRGDLLRQTDPPTPGR</sequence>
<feature type="region of interest" description="Disordered" evidence="1">
    <location>
        <begin position="25"/>
        <end position="44"/>
    </location>
</feature>
<feature type="region of interest" description="Disordered" evidence="1">
    <location>
        <begin position="71"/>
        <end position="90"/>
    </location>
</feature>